<name>A0A2P4UM80_9ACTN</name>
<gene>
    <name evidence="2" type="ORF">BTM25_05330</name>
</gene>
<feature type="transmembrane region" description="Helical" evidence="1">
    <location>
        <begin position="112"/>
        <end position="133"/>
    </location>
</feature>
<keyword evidence="1" id="KW-0812">Transmembrane</keyword>
<evidence type="ECO:0000313" key="2">
    <source>
        <dbReference type="EMBL" id="POM26145.1"/>
    </source>
</evidence>
<evidence type="ECO:0000313" key="3">
    <source>
        <dbReference type="Proteomes" id="UP000242367"/>
    </source>
</evidence>
<comment type="caution">
    <text evidence="2">The sequence shown here is derived from an EMBL/GenBank/DDBJ whole genome shotgun (WGS) entry which is preliminary data.</text>
</comment>
<dbReference type="RefSeq" id="WP_103561156.1">
    <property type="nucleotide sequence ID" value="NZ_MTBP01000001.1"/>
</dbReference>
<proteinExistence type="predicted"/>
<accession>A0A2P4UM80</accession>
<keyword evidence="1" id="KW-1133">Transmembrane helix</keyword>
<dbReference type="Proteomes" id="UP000242367">
    <property type="component" value="Unassembled WGS sequence"/>
</dbReference>
<feature type="transmembrane region" description="Helical" evidence="1">
    <location>
        <begin position="82"/>
        <end position="100"/>
    </location>
</feature>
<keyword evidence="1" id="KW-0472">Membrane</keyword>
<dbReference type="EMBL" id="MTBP01000001">
    <property type="protein sequence ID" value="POM26145.1"/>
    <property type="molecule type" value="Genomic_DNA"/>
</dbReference>
<dbReference type="AlphaFoldDB" id="A0A2P4UM80"/>
<protein>
    <submittedName>
        <fullName evidence="2">Uncharacterized protein</fullName>
    </submittedName>
</protein>
<keyword evidence="3" id="KW-1185">Reference proteome</keyword>
<organism evidence="2 3">
    <name type="scientific">Actinomadura rubteroloni</name>
    <dbReference type="NCBI Taxonomy" id="1926885"/>
    <lineage>
        <taxon>Bacteria</taxon>
        <taxon>Bacillati</taxon>
        <taxon>Actinomycetota</taxon>
        <taxon>Actinomycetes</taxon>
        <taxon>Streptosporangiales</taxon>
        <taxon>Thermomonosporaceae</taxon>
        <taxon>Actinomadura</taxon>
    </lineage>
</organism>
<sequence>MTNPGNGEPPSLEDEIFAVAGEVETEPADGPLLPLRLDPPRLPSGRDLWPGSAGFATFLFVDAVVMWAPLMNSVRATLVPQTVVLLLVAFGVGGLLMWRVGGAWRPFGLGMMASWVFLTLVSVGFLTGLGPLLF</sequence>
<feature type="transmembrane region" description="Helical" evidence="1">
    <location>
        <begin position="48"/>
        <end position="70"/>
    </location>
</feature>
<reference evidence="2 3" key="1">
    <citation type="journal article" date="2017" name="Chemistry">
        <title>Isolation, Biosynthesis and Chemical Modifications of Rubterolones A-F: Rare Tropolone Alkaloids from Actinomadura sp. 5-2.</title>
        <authorList>
            <person name="Guo H."/>
            <person name="Benndorf R."/>
            <person name="Leichnitz D."/>
            <person name="Klassen J.L."/>
            <person name="Vollmers J."/>
            <person name="Gorls H."/>
            <person name="Steinacker M."/>
            <person name="Weigel C."/>
            <person name="Dahse H.M."/>
            <person name="Kaster A.K."/>
            <person name="de Beer Z.W."/>
            <person name="Poulsen M."/>
            <person name="Beemelmanns C."/>
        </authorList>
    </citation>
    <scope>NUCLEOTIDE SEQUENCE [LARGE SCALE GENOMIC DNA]</scope>
    <source>
        <strain evidence="2 3">5-2</strain>
    </source>
</reference>
<evidence type="ECO:0000256" key="1">
    <source>
        <dbReference type="SAM" id="Phobius"/>
    </source>
</evidence>